<feature type="region of interest" description="Disordered" evidence="1">
    <location>
        <begin position="159"/>
        <end position="186"/>
    </location>
</feature>
<protein>
    <submittedName>
        <fullName evidence="3">Uncharacterized protein</fullName>
    </submittedName>
</protein>
<dbReference type="AlphaFoldDB" id="A0A165A4B9"/>
<feature type="region of interest" description="Disordered" evidence="1">
    <location>
        <begin position="119"/>
        <end position="143"/>
    </location>
</feature>
<sequence length="404" mass="45169">MKLTAILIVVSSLVIVLAQSDRQRTRAVSRGEITFNGNANFGEASRIRSRGGAEARSSRRVDAKPNSEAKPRFTSKSRDIRIEPKPNVQAKPNSEAKPRFVAKPRETRVEAKPIRVEPKPNVESKPRFTVKPKAEDRPKPTFEVKPKVEERFTDKETFIEEDIPKDKENPSLETEGKPSIDVDDNIVTGNPMTEIRSNAMTASPLADVNGNAVEVNATNCQQNDLLNRLLLRVLLSSMMTTTQNPLMENINRLFNINPTTTSPTTVITSTAVSTVTQLFSTIVNVMFRNRKLPTTIYSSSTLVVTEIQTVTSTLSSQNPSALFRFKRDSEVTDENQLQSSLLESSSISKLTIEPTQPLPSSDVVYSRDSMEPAIDIDRLMTALNHPEIRDAWNRFLQVLSRFLE</sequence>
<feature type="chain" id="PRO_5007855137" evidence="2">
    <location>
        <begin position="19"/>
        <end position="404"/>
    </location>
</feature>
<feature type="compositionally biased region" description="Basic and acidic residues" evidence="1">
    <location>
        <begin position="51"/>
        <end position="84"/>
    </location>
</feature>
<keyword evidence="2" id="KW-0732">Signal</keyword>
<keyword evidence="4" id="KW-1185">Reference proteome</keyword>
<comment type="caution">
    <text evidence="3">The sequence shown here is derived from an EMBL/GenBank/DDBJ whole genome shotgun (WGS) entry which is preliminary data.</text>
</comment>
<dbReference type="EMBL" id="LRGB01000642">
    <property type="protein sequence ID" value="KZS17164.1"/>
    <property type="molecule type" value="Genomic_DNA"/>
</dbReference>
<dbReference type="OrthoDB" id="6349313at2759"/>
<dbReference type="Proteomes" id="UP000076858">
    <property type="component" value="Unassembled WGS sequence"/>
</dbReference>
<feature type="compositionally biased region" description="Basic and acidic residues" evidence="1">
    <location>
        <begin position="159"/>
        <end position="180"/>
    </location>
</feature>
<evidence type="ECO:0000256" key="2">
    <source>
        <dbReference type="SAM" id="SignalP"/>
    </source>
</evidence>
<name>A0A165A4B9_9CRUS</name>
<evidence type="ECO:0000256" key="1">
    <source>
        <dbReference type="SAM" id="MobiDB-lite"/>
    </source>
</evidence>
<gene>
    <name evidence="3" type="ORF">APZ42_016766</name>
</gene>
<reference evidence="3 4" key="1">
    <citation type="submission" date="2016-03" db="EMBL/GenBank/DDBJ databases">
        <title>EvidentialGene: Evidence-directed Construction of Genes on Genomes.</title>
        <authorList>
            <person name="Gilbert D.G."/>
            <person name="Choi J.-H."/>
            <person name="Mockaitis K."/>
            <person name="Colbourne J."/>
            <person name="Pfrender M."/>
        </authorList>
    </citation>
    <scope>NUCLEOTIDE SEQUENCE [LARGE SCALE GENOMIC DNA]</scope>
    <source>
        <strain evidence="3 4">Xinb3</strain>
        <tissue evidence="3">Complete organism</tissue>
    </source>
</reference>
<feature type="signal peptide" evidence="2">
    <location>
        <begin position="1"/>
        <end position="18"/>
    </location>
</feature>
<organism evidence="3 4">
    <name type="scientific">Daphnia magna</name>
    <dbReference type="NCBI Taxonomy" id="35525"/>
    <lineage>
        <taxon>Eukaryota</taxon>
        <taxon>Metazoa</taxon>
        <taxon>Ecdysozoa</taxon>
        <taxon>Arthropoda</taxon>
        <taxon>Crustacea</taxon>
        <taxon>Branchiopoda</taxon>
        <taxon>Diplostraca</taxon>
        <taxon>Cladocera</taxon>
        <taxon>Anomopoda</taxon>
        <taxon>Daphniidae</taxon>
        <taxon>Daphnia</taxon>
    </lineage>
</organism>
<feature type="region of interest" description="Disordered" evidence="1">
    <location>
        <begin position="47"/>
        <end position="97"/>
    </location>
</feature>
<evidence type="ECO:0000313" key="3">
    <source>
        <dbReference type="EMBL" id="KZS17164.1"/>
    </source>
</evidence>
<proteinExistence type="predicted"/>
<accession>A0A165A4B9</accession>
<evidence type="ECO:0000313" key="4">
    <source>
        <dbReference type="Proteomes" id="UP000076858"/>
    </source>
</evidence>